<reference evidence="1" key="2">
    <citation type="submission" date="2013-11" db="EMBL/GenBank/DDBJ databases">
        <title>Draft genome sequence of Bacteroides uniformis (ATCC 8492).</title>
        <authorList>
            <person name="Sudarsanam P."/>
            <person name="Ley R."/>
            <person name="Guruge J."/>
            <person name="Turnbaugh P.J."/>
            <person name="Mahowald M."/>
            <person name="Liep D."/>
            <person name="Gordon J."/>
        </authorList>
    </citation>
    <scope>NUCLEOTIDE SEQUENCE</scope>
    <source>
        <strain evidence="1">ATCC 8492</strain>
    </source>
</reference>
<keyword evidence="2" id="KW-1185">Reference proteome</keyword>
<evidence type="ECO:0000313" key="1">
    <source>
        <dbReference type="EMBL" id="EDO52213.1"/>
    </source>
</evidence>
<name>A0ABC9N6C5_BACUC</name>
<proteinExistence type="predicted"/>
<dbReference type="AlphaFoldDB" id="A0ABC9N6C5"/>
<dbReference type="EMBL" id="AAYH02000048">
    <property type="protein sequence ID" value="EDO52213.1"/>
    <property type="molecule type" value="Genomic_DNA"/>
</dbReference>
<dbReference type="Proteomes" id="UP000004110">
    <property type="component" value="Unassembled WGS sequence"/>
</dbReference>
<reference evidence="1" key="1">
    <citation type="submission" date="2007-06" db="EMBL/GenBank/DDBJ databases">
        <authorList>
            <person name="Fulton L."/>
            <person name="Clifton S."/>
            <person name="Fulton B."/>
            <person name="Xu J."/>
            <person name="Minx P."/>
            <person name="Pepin K.H."/>
            <person name="Johnson M."/>
            <person name="Thiruvilangam P."/>
            <person name="Bhonagiri V."/>
            <person name="Nash W.E."/>
            <person name="Mardis E.R."/>
            <person name="Wilson R.K."/>
        </authorList>
    </citation>
    <scope>NUCLEOTIDE SEQUENCE [LARGE SCALE GENOMIC DNA]</scope>
    <source>
        <strain evidence="1">ATCC 8492</strain>
    </source>
</reference>
<gene>
    <name evidence="1" type="ORF">BACUNI_03825</name>
</gene>
<protein>
    <submittedName>
        <fullName evidence="1">Uncharacterized protein</fullName>
    </submittedName>
</protein>
<organism evidence="1 2">
    <name type="scientific">Bacteroides uniformis (strain ATCC 8492 / DSM 6597 / CCUG 4942 / CIP 103695 / JCM 5828 / KCTC 5204 / NCTC 13054 / VPI 0061)</name>
    <dbReference type="NCBI Taxonomy" id="411479"/>
    <lineage>
        <taxon>Bacteria</taxon>
        <taxon>Pseudomonadati</taxon>
        <taxon>Bacteroidota</taxon>
        <taxon>Bacteroidia</taxon>
        <taxon>Bacteroidales</taxon>
        <taxon>Bacteroidaceae</taxon>
        <taxon>Bacteroides</taxon>
    </lineage>
</organism>
<accession>A0ABC9N6C5</accession>
<sequence length="35" mass="3852">MDKSFSFSSEQSKCKKDLVTVLKKGSPVFADCPLT</sequence>
<evidence type="ECO:0000313" key="2">
    <source>
        <dbReference type="Proteomes" id="UP000004110"/>
    </source>
</evidence>
<comment type="caution">
    <text evidence="1">The sequence shown here is derived from an EMBL/GenBank/DDBJ whole genome shotgun (WGS) entry which is preliminary data.</text>
</comment>